<dbReference type="Proteomes" id="UP000050761">
    <property type="component" value="Unassembled WGS sequence"/>
</dbReference>
<evidence type="ECO:0000313" key="1">
    <source>
        <dbReference type="EMBL" id="VDP57506.1"/>
    </source>
</evidence>
<keyword evidence="2" id="KW-1185">Reference proteome</keyword>
<evidence type="ECO:0000313" key="2">
    <source>
        <dbReference type="Proteomes" id="UP000050761"/>
    </source>
</evidence>
<protein>
    <submittedName>
        <fullName evidence="1 3">Uncharacterized protein</fullName>
    </submittedName>
</protein>
<gene>
    <name evidence="1" type="ORF">HPBE_LOCUS26423</name>
</gene>
<sequence length="132" mass="15601">MMKKRTDPRTRNQGHRNCNLAKSAVVHDLEQFVSNPCGLRRSCIPTKWTAEINQRTFCEKYQDRGGDAKYATHDPYKEYDNFLYETERSERLAERDKEATLANFSDYGRREVSREMAIFRRKISEPGLTDRM</sequence>
<reference evidence="3" key="2">
    <citation type="submission" date="2019-09" db="UniProtKB">
        <authorList>
            <consortium name="WormBaseParasite"/>
        </authorList>
    </citation>
    <scope>IDENTIFICATION</scope>
</reference>
<dbReference type="WBParaSite" id="HPBE_0002642601-mRNA-1">
    <property type="protein sequence ID" value="HPBE_0002642601-mRNA-1"/>
    <property type="gene ID" value="HPBE_0002642601"/>
</dbReference>
<organism evidence="2 3">
    <name type="scientific">Heligmosomoides polygyrus</name>
    <name type="common">Parasitic roundworm</name>
    <dbReference type="NCBI Taxonomy" id="6339"/>
    <lineage>
        <taxon>Eukaryota</taxon>
        <taxon>Metazoa</taxon>
        <taxon>Ecdysozoa</taxon>
        <taxon>Nematoda</taxon>
        <taxon>Chromadorea</taxon>
        <taxon>Rhabditida</taxon>
        <taxon>Rhabditina</taxon>
        <taxon>Rhabditomorpha</taxon>
        <taxon>Strongyloidea</taxon>
        <taxon>Heligmosomidae</taxon>
        <taxon>Heligmosomoides</taxon>
    </lineage>
</organism>
<dbReference type="AlphaFoldDB" id="A0A183GUQ6"/>
<name>A0A183GUQ6_HELPZ</name>
<evidence type="ECO:0000313" key="3">
    <source>
        <dbReference type="WBParaSite" id="HPBE_0002642601-mRNA-1"/>
    </source>
</evidence>
<proteinExistence type="predicted"/>
<reference evidence="1 2" key="1">
    <citation type="submission" date="2018-11" db="EMBL/GenBank/DDBJ databases">
        <authorList>
            <consortium name="Pathogen Informatics"/>
        </authorList>
    </citation>
    <scope>NUCLEOTIDE SEQUENCE [LARGE SCALE GENOMIC DNA]</scope>
</reference>
<accession>A0A183GUQ6</accession>
<accession>A0A3P8IR45</accession>
<dbReference type="EMBL" id="UZAH01039940">
    <property type="protein sequence ID" value="VDP57506.1"/>
    <property type="molecule type" value="Genomic_DNA"/>
</dbReference>